<dbReference type="AlphaFoldDB" id="A0A133YB64"/>
<dbReference type="Proteomes" id="UP000070080">
    <property type="component" value="Unassembled WGS sequence"/>
</dbReference>
<proteinExistence type="predicted"/>
<accession>A0A133YB64</accession>
<sequence>MGLFGKKEKKLCPICGNEMKFLSGLTVEDGRICSDCEKMLRGKFDITEYWKKRWGKDGFNRADYVIKNRDPLKVMTIAEIEKMIKSMKEDQREIIENVGSDYANVAKADKCFSIAPKALDVGMKRAKAYKNRIVATSEIITGELAKDDKVTITTNGNDITTTILDVIECSSSSTFETMLAANTGKHKVGAGTSAWIILDLTEGVSEGSLIQK</sequence>
<dbReference type="OrthoDB" id="3191813at2"/>
<gene>
    <name evidence="1" type="ORF">HMPREF1872_00855</name>
</gene>
<reference evidence="2" key="1">
    <citation type="submission" date="2016-01" db="EMBL/GenBank/DDBJ databases">
        <authorList>
            <person name="Mitreva M."/>
            <person name="Pepin K.H."/>
            <person name="Mihindukulasuriya K.A."/>
            <person name="Fulton R."/>
            <person name="Fronick C."/>
            <person name="O'Laughlin M."/>
            <person name="Miner T."/>
            <person name="Herter B."/>
            <person name="Rosa B.A."/>
            <person name="Cordes M."/>
            <person name="Tomlinson C."/>
            <person name="Wollam A."/>
            <person name="Palsikar V.B."/>
            <person name="Mardis E.R."/>
            <person name="Wilson R.K."/>
        </authorList>
    </citation>
    <scope>NUCLEOTIDE SEQUENCE [LARGE SCALE GENOMIC DNA]</scope>
    <source>
        <strain evidence="2">KA00274</strain>
    </source>
</reference>
<evidence type="ECO:0000313" key="1">
    <source>
        <dbReference type="EMBL" id="KXB40395.1"/>
    </source>
</evidence>
<protein>
    <recommendedName>
        <fullName evidence="3">DUF4428 domain-containing protein</fullName>
    </recommendedName>
</protein>
<organism evidence="1 2">
    <name type="scientific">Amygdalobacter nucleatus</name>
    <dbReference type="NCBI Taxonomy" id="3029274"/>
    <lineage>
        <taxon>Bacteria</taxon>
        <taxon>Bacillati</taxon>
        <taxon>Bacillota</taxon>
        <taxon>Clostridia</taxon>
        <taxon>Eubacteriales</taxon>
        <taxon>Oscillospiraceae</taxon>
        <taxon>Amygdalobacter</taxon>
    </lineage>
</organism>
<evidence type="ECO:0000313" key="2">
    <source>
        <dbReference type="Proteomes" id="UP000070080"/>
    </source>
</evidence>
<keyword evidence="2" id="KW-1185">Reference proteome</keyword>
<evidence type="ECO:0008006" key="3">
    <source>
        <dbReference type="Google" id="ProtNLM"/>
    </source>
</evidence>
<dbReference type="PATRIC" id="fig|1497955.3.peg.828"/>
<dbReference type="RefSeq" id="WP_066714202.1">
    <property type="nucleotide sequence ID" value="NZ_JARFNM010000001.1"/>
</dbReference>
<name>A0A133YB64_9FIRM</name>
<dbReference type="EMBL" id="LSCV01000029">
    <property type="protein sequence ID" value="KXB40395.1"/>
    <property type="molecule type" value="Genomic_DNA"/>
</dbReference>
<comment type="caution">
    <text evidence="1">The sequence shown here is derived from an EMBL/GenBank/DDBJ whole genome shotgun (WGS) entry which is preliminary data.</text>
</comment>